<dbReference type="STRING" id="1802061.A3A93_00230"/>
<dbReference type="Gene3D" id="3.40.50.1010">
    <property type="entry name" value="5'-nuclease"/>
    <property type="match status" value="1"/>
</dbReference>
<protein>
    <recommendedName>
        <fullName evidence="1">PIN domain-containing protein</fullName>
    </recommendedName>
</protein>
<dbReference type="InterPro" id="IPR002716">
    <property type="entry name" value="PIN_dom"/>
</dbReference>
<name>A0A1F7IUC4_9BACT</name>
<dbReference type="PANTHER" id="PTHR39664:SF2">
    <property type="entry name" value="NUCLEIC ACID-BINDING PROTEIN, CONTAINING PIN DOMAIN-RELATED"/>
    <property type="match status" value="1"/>
</dbReference>
<evidence type="ECO:0000313" key="2">
    <source>
        <dbReference type="EMBL" id="OGK46968.1"/>
    </source>
</evidence>
<proteinExistence type="predicted"/>
<dbReference type="AlphaFoldDB" id="A0A1F7IUC4"/>
<feature type="domain" description="PIN" evidence="1">
    <location>
        <begin position="4"/>
        <end position="124"/>
    </location>
</feature>
<comment type="caution">
    <text evidence="2">The sequence shown here is derived from an EMBL/GenBank/DDBJ whole genome shotgun (WGS) entry which is preliminary data.</text>
</comment>
<gene>
    <name evidence="2" type="ORF">A3A93_00230</name>
</gene>
<dbReference type="Pfam" id="PF01850">
    <property type="entry name" value="PIN"/>
    <property type="match status" value="1"/>
</dbReference>
<dbReference type="Proteomes" id="UP000177141">
    <property type="component" value="Unassembled WGS sequence"/>
</dbReference>
<evidence type="ECO:0000313" key="3">
    <source>
        <dbReference type="Proteomes" id="UP000177141"/>
    </source>
</evidence>
<dbReference type="EMBL" id="MGAL01000037">
    <property type="protein sequence ID" value="OGK46968.1"/>
    <property type="molecule type" value="Genomic_DNA"/>
</dbReference>
<accession>A0A1F7IUC4</accession>
<evidence type="ECO:0000259" key="1">
    <source>
        <dbReference type="Pfam" id="PF01850"/>
    </source>
</evidence>
<dbReference type="SUPFAM" id="SSF88723">
    <property type="entry name" value="PIN domain-like"/>
    <property type="match status" value="1"/>
</dbReference>
<dbReference type="PANTHER" id="PTHR39664">
    <property type="match status" value="1"/>
</dbReference>
<dbReference type="InterPro" id="IPR029060">
    <property type="entry name" value="PIN-like_dom_sf"/>
</dbReference>
<sequence>MKEIVDTNVFIRYLVVDNKKFFKQAFKWFKEAEAGKRILFVKAVVVAEICFVLESVYKKNRKEIASKVSGVLSPSWLEVEDKEIIGYAWKYYEKGGHFVDSYLLAWSKVHNGNILTFDKNLRKKQTKI</sequence>
<organism evidence="2 3">
    <name type="scientific">Candidatus Roizmanbacteria bacterium RIFCSPLOWO2_01_FULL_38_12</name>
    <dbReference type="NCBI Taxonomy" id="1802061"/>
    <lineage>
        <taxon>Bacteria</taxon>
        <taxon>Candidatus Roizmaniibacteriota</taxon>
    </lineage>
</organism>
<reference evidence="2 3" key="1">
    <citation type="journal article" date="2016" name="Nat. Commun.">
        <title>Thousands of microbial genomes shed light on interconnected biogeochemical processes in an aquifer system.</title>
        <authorList>
            <person name="Anantharaman K."/>
            <person name="Brown C.T."/>
            <person name="Hug L.A."/>
            <person name="Sharon I."/>
            <person name="Castelle C.J."/>
            <person name="Probst A.J."/>
            <person name="Thomas B.C."/>
            <person name="Singh A."/>
            <person name="Wilkins M.J."/>
            <person name="Karaoz U."/>
            <person name="Brodie E.L."/>
            <person name="Williams K.H."/>
            <person name="Hubbard S.S."/>
            <person name="Banfield J.F."/>
        </authorList>
    </citation>
    <scope>NUCLEOTIDE SEQUENCE [LARGE SCALE GENOMIC DNA]</scope>
</reference>